<dbReference type="STRING" id="697329.Rumal_3139"/>
<dbReference type="Proteomes" id="UP000006919">
    <property type="component" value="Chromosome"/>
</dbReference>
<accession>E6UF77</accession>
<proteinExistence type="predicted"/>
<dbReference type="AlphaFoldDB" id="E6UF77"/>
<organism evidence="2 3">
    <name type="scientific">Ruminococcus albus (strain ATCC 27210 / DSM 20455 / JCM 14654 / NCDO 2250 / 7)</name>
    <dbReference type="NCBI Taxonomy" id="697329"/>
    <lineage>
        <taxon>Bacteria</taxon>
        <taxon>Bacillati</taxon>
        <taxon>Bacillota</taxon>
        <taxon>Clostridia</taxon>
        <taxon>Eubacteriales</taxon>
        <taxon>Oscillospiraceae</taxon>
        <taxon>Ruminococcus</taxon>
    </lineage>
</organism>
<dbReference type="EMBL" id="CP002403">
    <property type="protein sequence ID" value="ADU23604.1"/>
    <property type="molecule type" value="Genomic_DNA"/>
</dbReference>
<dbReference type="RefSeq" id="WP_013499711.1">
    <property type="nucleotide sequence ID" value="NZ_JHYT01000004.1"/>
</dbReference>
<dbReference type="InterPro" id="IPR029002">
    <property type="entry name" value="PLPC/GPLD1"/>
</dbReference>
<sequence length="236" mass="27959">MGSRMMHYALGKTLAERLCTEDKEGFILGSILPDALPPDKKHDCNCHYITLFDDGRYKWFDSLQFYNEYEKEIKSDAIYLGYYFHLISDNVFRQIFYIDLGLIKRRGEKSLFQELYRDYNILNRHIADFYHMEKDISVPDRLRDTALFKRFGFEPEVLIKDIYSDIDSHYEGNTMHFDMDVVRRFVDESSALCIKELEAVKNGAHAYDRYMMAIENHYSDKKTGETPDEKSNTVRP</sequence>
<feature type="domain" description="Phospholipase C/D" evidence="1">
    <location>
        <begin position="6"/>
        <end position="90"/>
    </location>
</feature>
<reference evidence="2 3" key="1">
    <citation type="journal article" date="2011" name="J. Bacteriol.">
        <title>Complete genome of the cellulolytic ruminal bacterium Ruminococcus albus 7.</title>
        <authorList>
            <person name="Suen G."/>
            <person name="Stevenson D.M."/>
            <person name="Bruce D.C."/>
            <person name="Chertkov O."/>
            <person name="Copeland A."/>
            <person name="Cheng J.F."/>
            <person name="Detter C."/>
            <person name="Detter J.C."/>
            <person name="Goodwin L.A."/>
            <person name="Han C.S."/>
            <person name="Hauser L.J."/>
            <person name="Ivanova N.N."/>
            <person name="Kyrpides N.C."/>
            <person name="Land M.L."/>
            <person name="Lapidus A."/>
            <person name="Lucas S."/>
            <person name="Ovchinnikova G."/>
            <person name="Pitluck S."/>
            <person name="Tapia R."/>
            <person name="Woyke T."/>
            <person name="Boyum J."/>
            <person name="Mead D."/>
            <person name="Weimer P.J."/>
        </authorList>
    </citation>
    <scope>NUCLEOTIDE SEQUENCE [LARGE SCALE GENOMIC DNA]</scope>
    <source>
        <strain evidence="3">ATCC 27210 / DSM 20455 / JCM 14654 / NCDO 2250 / 7</strain>
    </source>
</reference>
<dbReference type="KEGG" id="ral:Rumal_3139"/>
<dbReference type="eggNOG" id="COG2365">
    <property type="taxonomic scope" value="Bacteria"/>
</dbReference>
<dbReference type="HOGENOM" id="CLU_1174741_0_0_9"/>
<protein>
    <recommendedName>
        <fullName evidence="1">Phospholipase C/D domain-containing protein</fullName>
    </recommendedName>
</protein>
<evidence type="ECO:0000259" key="1">
    <source>
        <dbReference type="Pfam" id="PF00882"/>
    </source>
</evidence>
<evidence type="ECO:0000313" key="2">
    <source>
        <dbReference type="EMBL" id="ADU23604.1"/>
    </source>
</evidence>
<gene>
    <name evidence="2" type="ordered locus">Rumal_3139</name>
</gene>
<name>E6UF77_RUMA7</name>
<dbReference type="Pfam" id="PF00882">
    <property type="entry name" value="Zn_dep_PLPC"/>
    <property type="match status" value="1"/>
</dbReference>
<evidence type="ECO:0000313" key="3">
    <source>
        <dbReference type="Proteomes" id="UP000006919"/>
    </source>
</evidence>